<sequence length="96" mass="10668">MNIGNYVSGPQNTVEILLNDLFPDDTLSSDTAQQANIRMMVNNWKQQHANVRGSFNPVSTLELLNIINKTKNDKAPGYDNFSPIICKKVMAVVNST</sequence>
<evidence type="ECO:0000313" key="1">
    <source>
        <dbReference type="EMBL" id="KAH9493511.1"/>
    </source>
</evidence>
<proteinExistence type="predicted"/>
<dbReference type="AlphaFoldDB" id="A0A922KTZ3"/>
<evidence type="ECO:0000313" key="2">
    <source>
        <dbReference type="Proteomes" id="UP000790347"/>
    </source>
</evidence>
<reference evidence="1" key="2">
    <citation type="journal article" date="2022" name="Res Sq">
        <title>Comparative Genomics Reveals Insights into the Divergent Evolution of Astigmatic Mites and Household Pest Adaptations.</title>
        <authorList>
            <person name="Xiong Q."/>
            <person name="Wan A.T.-Y."/>
            <person name="Liu X.-Y."/>
            <person name="Fung C.S.-H."/>
            <person name="Xiao X."/>
            <person name="Malainual N."/>
            <person name="Hou J."/>
            <person name="Wang L."/>
            <person name="Wang M."/>
            <person name="Yang K."/>
            <person name="Cui Y."/>
            <person name="Leung E."/>
            <person name="Nong W."/>
            <person name="Shin S.-K."/>
            <person name="Au S."/>
            <person name="Jeong K.Y."/>
            <person name="Chew F.T."/>
            <person name="Hui J."/>
            <person name="Leung T.F."/>
            <person name="Tungtrongchitr A."/>
            <person name="Zhong N."/>
            <person name="Liu Z."/>
            <person name="Tsui S."/>
        </authorList>
    </citation>
    <scope>NUCLEOTIDE SEQUENCE</scope>
    <source>
        <strain evidence="1">Derf</strain>
        <tissue evidence="1">Whole organism</tissue>
    </source>
</reference>
<organism evidence="1 2">
    <name type="scientific">Dermatophagoides farinae</name>
    <name type="common">American house dust mite</name>
    <dbReference type="NCBI Taxonomy" id="6954"/>
    <lineage>
        <taxon>Eukaryota</taxon>
        <taxon>Metazoa</taxon>
        <taxon>Ecdysozoa</taxon>
        <taxon>Arthropoda</taxon>
        <taxon>Chelicerata</taxon>
        <taxon>Arachnida</taxon>
        <taxon>Acari</taxon>
        <taxon>Acariformes</taxon>
        <taxon>Sarcoptiformes</taxon>
        <taxon>Astigmata</taxon>
        <taxon>Psoroptidia</taxon>
        <taxon>Analgoidea</taxon>
        <taxon>Pyroglyphidae</taxon>
        <taxon>Dermatophagoidinae</taxon>
        <taxon>Dermatophagoides</taxon>
    </lineage>
</organism>
<reference evidence="1" key="1">
    <citation type="submission" date="2013-05" db="EMBL/GenBank/DDBJ databases">
        <authorList>
            <person name="Yim A.K.Y."/>
            <person name="Chan T.F."/>
            <person name="Ji K.M."/>
            <person name="Liu X.Y."/>
            <person name="Zhou J.W."/>
            <person name="Li R.Q."/>
            <person name="Yang K.Y."/>
            <person name="Li J."/>
            <person name="Li M."/>
            <person name="Law P.T.W."/>
            <person name="Wu Y.L."/>
            <person name="Cai Z.L."/>
            <person name="Qin H."/>
            <person name="Bao Y."/>
            <person name="Leung R.K.K."/>
            <person name="Ng P.K.S."/>
            <person name="Zou J."/>
            <person name="Zhong X.J."/>
            <person name="Ran P.X."/>
            <person name="Zhong N.S."/>
            <person name="Liu Z.G."/>
            <person name="Tsui S.K.W."/>
        </authorList>
    </citation>
    <scope>NUCLEOTIDE SEQUENCE</scope>
    <source>
        <strain evidence="1">Derf</strain>
        <tissue evidence="1">Whole organism</tissue>
    </source>
</reference>
<dbReference type="EMBL" id="ASGP02000008">
    <property type="protein sequence ID" value="KAH9493511.1"/>
    <property type="molecule type" value="Genomic_DNA"/>
</dbReference>
<accession>A0A922KTZ3</accession>
<comment type="caution">
    <text evidence="1">The sequence shown here is derived from an EMBL/GenBank/DDBJ whole genome shotgun (WGS) entry which is preliminary data.</text>
</comment>
<keyword evidence="2" id="KW-1185">Reference proteome</keyword>
<gene>
    <name evidence="1" type="ORF">DERF_014253</name>
</gene>
<name>A0A922KTZ3_DERFA</name>
<dbReference type="Proteomes" id="UP000790347">
    <property type="component" value="Unassembled WGS sequence"/>
</dbReference>
<protein>
    <submittedName>
        <fullName evidence="1">Uncharacterized protein</fullName>
    </submittedName>
</protein>